<dbReference type="GO" id="GO:0008496">
    <property type="term" value="F:mannan endo-1,6-alpha-mannosidase activity"/>
    <property type="evidence" value="ECO:0007669"/>
    <property type="project" value="UniProtKB-UniRule"/>
</dbReference>
<organism evidence="13 14">
    <name type="scientific">Pichia membranifaciens NRRL Y-2026</name>
    <dbReference type="NCBI Taxonomy" id="763406"/>
    <lineage>
        <taxon>Eukaryota</taxon>
        <taxon>Fungi</taxon>
        <taxon>Dikarya</taxon>
        <taxon>Ascomycota</taxon>
        <taxon>Saccharomycotina</taxon>
        <taxon>Pichiomycetes</taxon>
        <taxon>Pichiales</taxon>
        <taxon>Pichiaceae</taxon>
        <taxon>Pichia</taxon>
    </lineage>
</organism>
<evidence type="ECO:0000256" key="2">
    <source>
        <dbReference type="ARBA" id="ARBA00004308"/>
    </source>
</evidence>
<evidence type="ECO:0000256" key="12">
    <source>
        <dbReference type="SAM" id="SignalP"/>
    </source>
</evidence>
<dbReference type="STRING" id="763406.A0A1E3NP59"/>
<keyword evidence="9 11" id="KW-0326">Glycosidase</keyword>
<dbReference type="RefSeq" id="XP_019018581.1">
    <property type="nucleotide sequence ID" value="XM_019160817.1"/>
</dbReference>
<proteinExistence type="inferred from homology"/>
<sequence>MKLSSTYSTLALVAASVLSTAGALELTVGDTDSVCSAATELVDGIMDYYLGTRYGGTVGMFQQPYYWWESALVFGGMIDTWKICNNYTYVSTIQSAISHQKGDSNDFYGVPNQTHVEANDDQVFWGFTVLEAAERDFPAYSNNSGDPSYADLALNVYNSMADRWDADNCGGGLRWQIMSNMSGWTYKSTVSNAGVFALGARLARYTGDNELVKSSSRILRWMKKAFFVHAPTDDSDNAGNYYNVYDGADIVNGSCPVVNGAIWSYNYALMTMGSAYLYNATGDDAWGSELDKFLGGIEHYFLSPNATDVLYEYQCLQWGRCNNDQRSFRAIVARALGDVVVLAPSFADRANKIIDASAKGAASACSGGSDGHTCGMSWSDGDWDGFYGLGEQIAALEIIQNSVIGSIGVPCTEETCGDKLDSSSFVTVPAPTVTRHFTKTSTDVHTETHTTSVVTELFYTAK</sequence>
<reference evidence="13 14" key="1">
    <citation type="journal article" date="2016" name="Proc. Natl. Acad. Sci. U.S.A.">
        <title>Comparative genomics of biotechnologically important yeasts.</title>
        <authorList>
            <person name="Riley R."/>
            <person name="Haridas S."/>
            <person name="Wolfe K.H."/>
            <person name="Lopes M.R."/>
            <person name="Hittinger C.T."/>
            <person name="Goeker M."/>
            <person name="Salamov A.A."/>
            <person name="Wisecaver J.H."/>
            <person name="Long T.M."/>
            <person name="Calvey C.H."/>
            <person name="Aerts A.L."/>
            <person name="Barry K.W."/>
            <person name="Choi C."/>
            <person name="Clum A."/>
            <person name="Coughlan A.Y."/>
            <person name="Deshpande S."/>
            <person name="Douglass A.P."/>
            <person name="Hanson S.J."/>
            <person name="Klenk H.-P."/>
            <person name="LaButti K.M."/>
            <person name="Lapidus A."/>
            <person name="Lindquist E.A."/>
            <person name="Lipzen A.M."/>
            <person name="Meier-Kolthoff J.P."/>
            <person name="Ohm R.A."/>
            <person name="Otillar R.P."/>
            <person name="Pangilinan J.L."/>
            <person name="Peng Y."/>
            <person name="Rokas A."/>
            <person name="Rosa C.A."/>
            <person name="Scheuner C."/>
            <person name="Sibirny A.A."/>
            <person name="Slot J.C."/>
            <person name="Stielow J.B."/>
            <person name="Sun H."/>
            <person name="Kurtzman C.P."/>
            <person name="Blackwell M."/>
            <person name="Grigoriev I.V."/>
            <person name="Jeffries T.W."/>
        </authorList>
    </citation>
    <scope>NUCLEOTIDE SEQUENCE [LARGE SCALE GENOMIC DNA]</scope>
    <source>
        <strain evidence="13 14">NRRL Y-2026</strain>
    </source>
</reference>
<dbReference type="GO" id="GO:0012505">
    <property type="term" value="C:endomembrane system"/>
    <property type="evidence" value="ECO:0007669"/>
    <property type="project" value="UniProtKB-SubCell"/>
</dbReference>
<feature type="signal peptide" evidence="12">
    <location>
        <begin position="1"/>
        <end position="23"/>
    </location>
</feature>
<dbReference type="EMBL" id="KV454002">
    <property type="protein sequence ID" value="ODQ47468.1"/>
    <property type="molecule type" value="Genomic_DNA"/>
</dbReference>
<evidence type="ECO:0000256" key="5">
    <source>
        <dbReference type="ARBA" id="ARBA00022729"/>
    </source>
</evidence>
<evidence type="ECO:0000256" key="6">
    <source>
        <dbReference type="ARBA" id="ARBA00022801"/>
    </source>
</evidence>
<gene>
    <name evidence="13" type="ORF">PICMEDRAFT_15417</name>
</gene>
<evidence type="ECO:0000256" key="3">
    <source>
        <dbReference type="ARBA" id="ARBA00009699"/>
    </source>
</evidence>
<dbReference type="GO" id="GO:0016052">
    <property type="term" value="P:carbohydrate catabolic process"/>
    <property type="evidence" value="ECO:0007669"/>
    <property type="project" value="InterPro"/>
</dbReference>
<feature type="chain" id="PRO_5009133435" description="Mannan endo-1,6-alpha-mannosidase" evidence="12">
    <location>
        <begin position="24"/>
        <end position="462"/>
    </location>
</feature>
<dbReference type="OrthoDB" id="4187847at2759"/>
<dbReference type="EC" id="3.2.1.101" evidence="4 11"/>
<dbReference type="PIRSF" id="PIRSF016302">
    <property type="entry name" value="Man_a_manosd"/>
    <property type="match status" value="1"/>
</dbReference>
<evidence type="ECO:0000256" key="4">
    <source>
        <dbReference type="ARBA" id="ARBA00012350"/>
    </source>
</evidence>
<evidence type="ECO:0000256" key="9">
    <source>
        <dbReference type="ARBA" id="ARBA00023295"/>
    </source>
</evidence>
<keyword evidence="8" id="KW-0325">Glycoprotein</keyword>
<evidence type="ECO:0000256" key="7">
    <source>
        <dbReference type="ARBA" id="ARBA00023136"/>
    </source>
</evidence>
<dbReference type="PANTHER" id="PTHR12145:SF36">
    <property type="entry name" value="MANNAN ENDO-1,6-ALPHA-MANNOSIDASE DCW1"/>
    <property type="match status" value="1"/>
</dbReference>
<dbReference type="PANTHER" id="PTHR12145">
    <property type="entry name" value="MANNAN ENDO-1,6-ALPHA-MANNOSIDASE DCW1"/>
    <property type="match status" value="1"/>
</dbReference>
<protein>
    <recommendedName>
        <fullName evidence="4 11">Mannan endo-1,6-alpha-mannosidase</fullName>
        <ecNumber evidence="4 11">3.2.1.101</ecNumber>
    </recommendedName>
</protein>
<dbReference type="Proteomes" id="UP000094455">
    <property type="component" value="Unassembled WGS sequence"/>
</dbReference>
<dbReference type="Pfam" id="PF03663">
    <property type="entry name" value="Glyco_hydro_76"/>
    <property type="match status" value="1"/>
</dbReference>
<keyword evidence="14" id="KW-1185">Reference proteome</keyword>
<dbReference type="InterPro" id="IPR008928">
    <property type="entry name" value="6-hairpin_glycosidase_sf"/>
</dbReference>
<evidence type="ECO:0000256" key="11">
    <source>
        <dbReference type="PIRNR" id="PIRNR016302"/>
    </source>
</evidence>
<dbReference type="GO" id="GO:0009272">
    <property type="term" value="P:fungal-type cell wall biogenesis"/>
    <property type="evidence" value="ECO:0007669"/>
    <property type="project" value="TreeGrafter"/>
</dbReference>
<dbReference type="Gene3D" id="1.50.10.20">
    <property type="match status" value="1"/>
</dbReference>
<evidence type="ECO:0000256" key="8">
    <source>
        <dbReference type="ARBA" id="ARBA00023180"/>
    </source>
</evidence>
<dbReference type="GO" id="GO:0007117">
    <property type="term" value="P:budding cell bud growth"/>
    <property type="evidence" value="ECO:0007669"/>
    <property type="project" value="TreeGrafter"/>
</dbReference>
<dbReference type="SUPFAM" id="SSF48208">
    <property type="entry name" value="Six-hairpin glycosidases"/>
    <property type="match status" value="1"/>
</dbReference>
<evidence type="ECO:0000256" key="1">
    <source>
        <dbReference type="ARBA" id="ARBA00001452"/>
    </source>
</evidence>
<accession>A0A1E3NP59</accession>
<comment type="subcellular location">
    <subcellularLocation>
        <location evidence="2">Endomembrane system</location>
    </subcellularLocation>
</comment>
<evidence type="ECO:0000256" key="10">
    <source>
        <dbReference type="ARBA" id="ARBA00023316"/>
    </source>
</evidence>
<dbReference type="FunFam" id="1.50.10.20:FF:000006">
    <property type="entry name" value="Mannan endo-1,6-alpha-mannosidase"/>
    <property type="match status" value="1"/>
</dbReference>
<dbReference type="InterPro" id="IPR014480">
    <property type="entry name" value="Mannan-1_6-alpha_mannosidase"/>
</dbReference>
<comment type="catalytic activity">
    <reaction evidence="1 11">
        <text>Random hydrolysis of (1-&gt;6)-alpha-D-mannosidic linkages in unbranched (1-&gt;6)-mannans.</text>
        <dbReference type="EC" id="3.2.1.101"/>
    </reaction>
</comment>
<keyword evidence="7" id="KW-0472">Membrane</keyword>
<name>A0A1E3NP59_9ASCO</name>
<evidence type="ECO:0000313" key="13">
    <source>
        <dbReference type="EMBL" id="ODQ47468.1"/>
    </source>
</evidence>
<dbReference type="AlphaFoldDB" id="A0A1E3NP59"/>
<keyword evidence="5 12" id="KW-0732">Signal</keyword>
<comment type="similarity">
    <text evidence="3 11">Belongs to the glycosyl hydrolase 76 family.</text>
</comment>
<dbReference type="GeneID" id="30177504"/>
<evidence type="ECO:0000313" key="14">
    <source>
        <dbReference type="Proteomes" id="UP000094455"/>
    </source>
</evidence>
<keyword evidence="6 11" id="KW-0378">Hydrolase</keyword>
<dbReference type="InterPro" id="IPR005198">
    <property type="entry name" value="Glyco_hydro_76"/>
</dbReference>
<keyword evidence="10" id="KW-0961">Cell wall biogenesis/degradation</keyword>
<dbReference type="GO" id="GO:0071555">
    <property type="term" value="P:cell wall organization"/>
    <property type="evidence" value="ECO:0007669"/>
    <property type="project" value="UniProtKB-KW"/>
</dbReference>